<evidence type="ECO:0008006" key="4">
    <source>
        <dbReference type="Google" id="ProtNLM"/>
    </source>
</evidence>
<proteinExistence type="predicted"/>
<dbReference type="Proteomes" id="UP000316181">
    <property type="component" value="Unassembled WGS sequence"/>
</dbReference>
<protein>
    <recommendedName>
        <fullName evidence="4">Ig-like domain-containing protein</fullName>
    </recommendedName>
</protein>
<evidence type="ECO:0000256" key="1">
    <source>
        <dbReference type="SAM" id="SignalP"/>
    </source>
</evidence>
<organism evidence="2 3">
    <name type="scientific">Rarobacter incanus</name>
    <dbReference type="NCBI Taxonomy" id="153494"/>
    <lineage>
        <taxon>Bacteria</taxon>
        <taxon>Bacillati</taxon>
        <taxon>Actinomycetota</taxon>
        <taxon>Actinomycetes</taxon>
        <taxon>Micrococcales</taxon>
        <taxon>Rarobacteraceae</taxon>
        <taxon>Rarobacter</taxon>
    </lineage>
</organism>
<reference evidence="2 3" key="1">
    <citation type="submission" date="2019-06" db="EMBL/GenBank/DDBJ databases">
        <title>Sequencing the genomes of 1000 actinobacteria strains.</title>
        <authorList>
            <person name="Klenk H.-P."/>
        </authorList>
    </citation>
    <scope>NUCLEOTIDE SEQUENCE [LARGE SCALE GENOMIC DNA]</scope>
    <source>
        <strain evidence="2 3">DSM 10596</strain>
    </source>
</reference>
<feature type="chain" id="PRO_5021891320" description="Ig-like domain-containing protein" evidence="1">
    <location>
        <begin position="34"/>
        <end position="666"/>
    </location>
</feature>
<dbReference type="AlphaFoldDB" id="A0A542SRJ0"/>
<accession>A0A542SRJ0</accession>
<dbReference type="Gene3D" id="2.60.40.2700">
    <property type="match status" value="1"/>
</dbReference>
<evidence type="ECO:0000313" key="3">
    <source>
        <dbReference type="Proteomes" id="UP000316181"/>
    </source>
</evidence>
<gene>
    <name evidence="2" type="ORF">FB389_1532</name>
</gene>
<feature type="signal peptide" evidence="1">
    <location>
        <begin position="1"/>
        <end position="33"/>
    </location>
</feature>
<dbReference type="OrthoDB" id="9762066at2"/>
<name>A0A542SRJ0_9MICO</name>
<keyword evidence="3" id="KW-1185">Reference proteome</keyword>
<dbReference type="RefSeq" id="WP_142112382.1">
    <property type="nucleotide sequence ID" value="NZ_BAAATB010000007.1"/>
</dbReference>
<sequence>MQSNPRRSRRCGPALGLAVAVALAGAQPTQAFAAPTPLVVTVASVSGAPLPGEVLTYTPVACNAKVSAGSSVSATSDAAGQFTIPALPTQCYQIGLSTAAGVFVADGVITQSVTTSAGASAITVSVPSTVLVPVTVSPAQADVTLAAVQYASNMGLQMPFVSAGGAAPTAADGTTYVPVVSGASFQILVRAHGDYFTQYSDGATFTAPPGSASGTFAPVDEASPAPITIDSTAWRTSRPVHVSAAGFDASPDVESTSPSSFYSTSTPVATDAENSVTLRGLTPGPTLISANGTVGGAAAAGSSLVTVTESASGAESPLEVAIEPVLNADSISTLSPIVNVTGNAVYGESLTAHVTLPTAIAALDQDQVSVSYVWAAIDSMADLGTTARVLSTSDSLEVTPQFNDYLAIAVIAIVSVPGKGLAVGRGIGFLSETYLNVALSSISGSSTPLPEIVSPIGSPQAPTPSVVPAISGNAQVGQTLTVTPGQWTNEPTSFDYQWNRNGEPIPGATAETYLVTQADLAAQLTVTVTPVKQYATVTPLTTAPTAAVTAAASGGTDTGGTNAGGTPTAPVKKAAASISVKLAKKKVRKGKRATITVTVRAGGAAGTGKVTVKVGSKKFTKKLSRAGKATVKSQKLTKRGKVKITVSYGGNATALSAKKGTTIRVR</sequence>
<comment type="caution">
    <text evidence="2">The sequence shown here is derived from an EMBL/GenBank/DDBJ whole genome shotgun (WGS) entry which is preliminary data.</text>
</comment>
<keyword evidence="1" id="KW-0732">Signal</keyword>
<evidence type="ECO:0000313" key="2">
    <source>
        <dbReference type="EMBL" id="TQK76837.1"/>
    </source>
</evidence>
<dbReference type="EMBL" id="VFNV01000001">
    <property type="protein sequence ID" value="TQK76837.1"/>
    <property type="molecule type" value="Genomic_DNA"/>
</dbReference>